<dbReference type="RefSeq" id="XP_064855111.1">
    <property type="nucleotide sequence ID" value="XM_064999039.1"/>
</dbReference>
<gene>
    <name evidence="9" type="ORF">DASC09_054400</name>
</gene>
<evidence type="ECO:0000256" key="5">
    <source>
        <dbReference type="ARBA" id="ARBA00023239"/>
    </source>
</evidence>
<evidence type="ECO:0000256" key="1">
    <source>
        <dbReference type="ARBA" id="ARBA00006486"/>
    </source>
</evidence>
<dbReference type="Pfam" id="PF00920">
    <property type="entry name" value="ILVD_EDD_N"/>
    <property type="match status" value="1"/>
</dbReference>
<feature type="region of interest" description="Disordered" evidence="6">
    <location>
        <begin position="1"/>
        <end position="42"/>
    </location>
</feature>
<keyword evidence="5" id="KW-0456">Lyase</keyword>
<dbReference type="NCBIfam" id="NF004784">
    <property type="entry name" value="PRK06131.1"/>
    <property type="match status" value="1"/>
</dbReference>
<dbReference type="Proteomes" id="UP001360560">
    <property type="component" value="Unassembled WGS sequence"/>
</dbReference>
<dbReference type="InterPro" id="IPR000581">
    <property type="entry name" value="ILV_EDD_N"/>
</dbReference>
<evidence type="ECO:0000313" key="10">
    <source>
        <dbReference type="Proteomes" id="UP001360560"/>
    </source>
</evidence>
<comment type="similarity">
    <text evidence="1">Belongs to the IlvD/Edd family.</text>
</comment>
<name>A0AAV5QU43_9ASCO</name>
<evidence type="ECO:0000259" key="8">
    <source>
        <dbReference type="Pfam" id="PF24877"/>
    </source>
</evidence>
<dbReference type="PANTHER" id="PTHR43183:SF1">
    <property type="entry name" value="HYPOTHETICAL DIHYDROXY-ACID DEHYDRATASE (EUROFUNG)-RELATED"/>
    <property type="match status" value="1"/>
</dbReference>
<evidence type="ECO:0000256" key="2">
    <source>
        <dbReference type="ARBA" id="ARBA00022723"/>
    </source>
</evidence>
<dbReference type="InterPro" id="IPR052352">
    <property type="entry name" value="Sugar_Degrad_Dehydratases"/>
</dbReference>
<evidence type="ECO:0000256" key="4">
    <source>
        <dbReference type="ARBA" id="ARBA00023014"/>
    </source>
</evidence>
<dbReference type="GO" id="GO:0046872">
    <property type="term" value="F:metal ion binding"/>
    <property type="evidence" value="ECO:0007669"/>
    <property type="project" value="UniProtKB-KW"/>
</dbReference>
<dbReference type="SUPFAM" id="SSF52016">
    <property type="entry name" value="LeuD/IlvD-like"/>
    <property type="match status" value="1"/>
</dbReference>
<protein>
    <recommendedName>
        <fullName evidence="11">Dihydroxy-acid dehydratase</fullName>
    </recommendedName>
</protein>
<reference evidence="9 10" key="1">
    <citation type="journal article" date="2023" name="Elife">
        <title>Identification of key yeast species and microbe-microbe interactions impacting larval growth of Drosophila in the wild.</title>
        <authorList>
            <person name="Mure A."/>
            <person name="Sugiura Y."/>
            <person name="Maeda R."/>
            <person name="Honda K."/>
            <person name="Sakurai N."/>
            <person name="Takahashi Y."/>
            <person name="Watada M."/>
            <person name="Katoh T."/>
            <person name="Gotoh A."/>
            <person name="Gotoh Y."/>
            <person name="Taniguchi I."/>
            <person name="Nakamura K."/>
            <person name="Hayashi T."/>
            <person name="Katayama T."/>
            <person name="Uemura T."/>
            <person name="Hattori Y."/>
        </authorList>
    </citation>
    <scope>NUCLEOTIDE SEQUENCE [LARGE SCALE GENOMIC DNA]</scope>
    <source>
        <strain evidence="9 10">SC-9</strain>
    </source>
</reference>
<dbReference type="PANTHER" id="PTHR43183">
    <property type="entry name" value="HYPOTHETICAL DIHYDROXYACID DEHYDRATASE (EUROFUNG)-RELATED"/>
    <property type="match status" value="1"/>
</dbReference>
<organism evidence="9 10">
    <name type="scientific">Saccharomycopsis crataegensis</name>
    <dbReference type="NCBI Taxonomy" id="43959"/>
    <lineage>
        <taxon>Eukaryota</taxon>
        <taxon>Fungi</taxon>
        <taxon>Dikarya</taxon>
        <taxon>Ascomycota</taxon>
        <taxon>Saccharomycotina</taxon>
        <taxon>Saccharomycetes</taxon>
        <taxon>Saccharomycopsidaceae</taxon>
        <taxon>Saccharomycopsis</taxon>
    </lineage>
</organism>
<evidence type="ECO:0000313" key="9">
    <source>
        <dbReference type="EMBL" id="GMM38115.1"/>
    </source>
</evidence>
<keyword evidence="10" id="KW-1185">Reference proteome</keyword>
<comment type="caution">
    <text evidence="9">The sequence shown here is derived from an EMBL/GenBank/DDBJ whole genome shotgun (WGS) entry which is preliminary data.</text>
</comment>
<dbReference type="NCBIfam" id="NF009560">
    <property type="entry name" value="PRK13017.1"/>
    <property type="match status" value="1"/>
</dbReference>
<dbReference type="Pfam" id="PF24877">
    <property type="entry name" value="ILV_EDD_C"/>
    <property type="match status" value="1"/>
</dbReference>
<dbReference type="Gene3D" id="3.50.30.80">
    <property type="entry name" value="IlvD/EDD C-terminal domain-like"/>
    <property type="match status" value="1"/>
</dbReference>
<dbReference type="InterPro" id="IPR020558">
    <property type="entry name" value="DiOHA_6PGluconate_deHydtase_CS"/>
</dbReference>
<accession>A0AAV5QU43</accession>
<evidence type="ECO:0000256" key="6">
    <source>
        <dbReference type="SAM" id="MobiDB-lite"/>
    </source>
</evidence>
<dbReference type="PROSITE" id="PS00886">
    <property type="entry name" value="ILVD_EDD_1"/>
    <property type="match status" value="1"/>
</dbReference>
<dbReference type="GeneID" id="90076090"/>
<evidence type="ECO:0008006" key="11">
    <source>
        <dbReference type="Google" id="ProtNLM"/>
    </source>
</evidence>
<proteinExistence type="inferred from homology"/>
<feature type="compositionally biased region" description="Polar residues" evidence="6">
    <location>
        <begin position="33"/>
        <end position="42"/>
    </location>
</feature>
<evidence type="ECO:0000259" key="7">
    <source>
        <dbReference type="Pfam" id="PF00920"/>
    </source>
</evidence>
<dbReference type="InterPro" id="IPR042096">
    <property type="entry name" value="Dihydro-acid_dehy_C"/>
</dbReference>
<keyword evidence="3" id="KW-0408">Iron</keyword>
<evidence type="ECO:0000256" key="3">
    <source>
        <dbReference type="ARBA" id="ARBA00023004"/>
    </source>
</evidence>
<keyword evidence="2" id="KW-0479">Metal-binding</keyword>
<feature type="domain" description="Dihydroxy-acid/6-phosphogluconate dehydratase N-terminal" evidence="7">
    <location>
        <begin position="109"/>
        <end position="420"/>
    </location>
</feature>
<dbReference type="AlphaFoldDB" id="A0AAV5QU43"/>
<dbReference type="SUPFAM" id="SSF143975">
    <property type="entry name" value="IlvD/EDD N-terminal domain-like"/>
    <property type="match status" value="1"/>
</dbReference>
<dbReference type="InterPro" id="IPR037237">
    <property type="entry name" value="IlvD/EDD_N"/>
</dbReference>
<dbReference type="GO" id="GO:0016836">
    <property type="term" value="F:hydro-lyase activity"/>
    <property type="evidence" value="ECO:0007669"/>
    <property type="project" value="UniProtKB-ARBA"/>
</dbReference>
<feature type="domain" description="Dihydroxy-acid/6-phosphogluconate dehydratase C-terminal" evidence="8">
    <location>
        <begin position="432"/>
        <end position="633"/>
    </location>
</feature>
<keyword evidence="4" id="KW-0411">Iron-sulfur</keyword>
<dbReference type="InterPro" id="IPR056740">
    <property type="entry name" value="ILV_EDD_C"/>
</dbReference>
<sequence length="657" mass="71633">MPCENCTCGANGDPPDLFLGKPSDPESEIDFSDPQSLEQATVQIQQAKERIQKLEAELNNKKSKQAPGTIRFRSRDWFDDPDHPDSTALHIERYLNWGLSLPEITDPTKPIIGIAQSGSDLSPCNRHHLELAKRVRDGIIAAGGTPLEFPCHPIQETGKRPNAALDRNLSYLSLVEALFGYPIDGVVLLTGCDKTTPAMLMAACTVNIPTIAMNVGPMLNGYYYERLTGSGTIVWESRKRYAAGEISYDEFLDIVSSSAPSVGHCNTMGTASTMNALAEALGMGFGSAIPAAYRERGQCAYQTGLRIVDLTKKDIKPSDILTKEAFENAIAANSAIGGSTNAPIHLNAIAKHIGVQLDNDDWERVGYQLPLLVNIQPAGEFLCEEYFRAGGLPAVMAELLDNGKLPHPDAMTVTGKTWREICKGKNSWDRRVIKSFDNPMKKNSGFLHLKGSLFDSAIMKTSVISEEFQERYLSNPEDPNAFQGPCFVFDGPEDYHATIETKEVTPDAILVIRGVGPTGYPGAAEVVNMAPPTKLFKQGISELPCIGDGRQSGTAGSPSILNASPEAATGGNLAILKDGDIIRVDLNKRSCDILISEEEISKRCNAMSPYKCPASQTPWQEIYRTYVSELSEGMVLKNAVKYQRVAQVSQPLLRHSH</sequence>
<dbReference type="EMBL" id="BTFZ01000013">
    <property type="protein sequence ID" value="GMM38115.1"/>
    <property type="molecule type" value="Genomic_DNA"/>
</dbReference>
<dbReference type="GO" id="GO:0051536">
    <property type="term" value="F:iron-sulfur cluster binding"/>
    <property type="evidence" value="ECO:0007669"/>
    <property type="project" value="UniProtKB-KW"/>
</dbReference>